<comment type="caution">
    <text evidence="3">The sequence shown here is derived from an EMBL/GenBank/DDBJ whole genome shotgun (WGS) entry which is preliminary data.</text>
</comment>
<evidence type="ECO:0000256" key="2">
    <source>
        <dbReference type="SAM" id="SignalP"/>
    </source>
</evidence>
<feature type="signal peptide" evidence="2">
    <location>
        <begin position="1"/>
        <end position="20"/>
    </location>
</feature>
<proteinExistence type="predicted"/>
<accession>A0ABN1QBH2</accession>
<sequence>MRRLALSVAALAVVASGLTACSDKSDRWCEHDATDTVVANSFCEKNTPGYEWEDDSSGKKKKKKTTSKKVHK</sequence>
<feature type="region of interest" description="Disordered" evidence="1">
    <location>
        <begin position="47"/>
        <end position="72"/>
    </location>
</feature>
<dbReference type="EMBL" id="BAAAHH010000002">
    <property type="protein sequence ID" value="GAA0939922.1"/>
    <property type="molecule type" value="Genomic_DNA"/>
</dbReference>
<dbReference type="Proteomes" id="UP001500665">
    <property type="component" value="Unassembled WGS sequence"/>
</dbReference>
<evidence type="ECO:0000256" key="1">
    <source>
        <dbReference type="SAM" id="MobiDB-lite"/>
    </source>
</evidence>
<protein>
    <recommendedName>
        <fullName evidence="5">Lipoprotein</fullName>
    </recommendedName>
</protein>
<keyword evidence="2" id="KW-0732">Signal</keyword>
<keyword evidence="4" id="KW-1185">Reference proteome</keyword>
<feature type="compositionally biased region" description="Basic residues" evidence="1">
    <location>
        <begin position="59"/>
        <end position="72"/>
    </location>
</feature>
<reference evidence="3 4" key="1">
    <citation type="journal article" date="2019" name="Int. J. Syst. Evol. Microbiol.">
        <title>The Global Catalogue of Microorganisms (GCM) 10K type strain sequencing project: providing services to taxonomists for standard genome sequencing and annotation.</title>
        <authorList>
            <consortium name="The Broad Institute Genomics Platform"/>
            <consortium name="The Broad Institute Genome Sequencing Center for Infectious Disease"/>
            <person name="Wu L."/>
            <person name="Ma J."/>
        </authorList>
    </citation>
    <scope>NUCLEOTIDE SEQUENCE [LARGE SCALE GENOMIC DNA]</scope>
    <source>
        <strain evidence="3 4">JCM 10696</strain>
    </source>
</reference>
<evidence type="ECO:0000313" key="4">
    <source>
        <dbReference type="Proteomes" id="UP001500665"/>
    </source>
</evidence>
<dbReference type="RefSeq" id="WP_344236928.1">
    <property type="nucleotide sequence ID" value="NZ_BAAAHH010000002.1"/>
</dbReference>
<evidence type="ECO:0008006" key="5">
    <source>
        <dbReference type="Google" id="ProtNLM"/>
    </source>
</evidence>
<name>A0ABN1QBH2_9ACTN</name>
<evidence type="ECO:0000313" key="3">
    <source>
        <dbReference type="EMBL" id="GAA0939922.1"/>
    </source>
</evidence>
<feature type="chain" id="PRO_5045986424" description="Lipoprotein" evidence="2">
    <location>
        <begin position="21"/>
        <end position="72"/>
    </location>
</feature>
<dbReference type="PROSITE" id="PS51257">
    <property type="entry name" value="PROKAR_LIPOPROTEIN"/>
    <property type="match status" value="1"/>
</dbReference>
<gene>
    <name evidence="3" type="ORF">GCM10009550_08840</name>
</gene>
<organism evidence="3 4">
    <name type="scientific">Actinocorallia libanotica</name>
    <dbReference type="NCBI Taxonomy" id="46162"/>
    <lineage>
        <taxon>Bacteria</taxon>
        <taxon>Bacillati</taxon>
        <taxon>Actinomycetota</taxon>
        <taxon>Actinomycetes</taxon>
        <taxon>Streptosporangiales</taxon>
        <taxon>Thermomonosporaceae</taxon>
        <taxon>Actinocorallia</taxon>
    </lineage>
</organism>